<gene>
    <name evidence="2" type="ORF">MCOR_25214</name>
</gene>
<name>A0A6J8C4R1_MYTCO</name>
<evidence type="ECO:0000313" key="2">
    <source>
        <dbReference type="EMBL" id="CAC5390094.1"/>
    </source>
</evidence>
<evidence type="ECO:0000313" key="3">
    <source>
        <dbReference type="Proteomes" id="UP000507470"/>
    </source>
</evidence>
<accession>A0A6J8C4R1</accession>
<reference evidence="2 3" key="1">
    <citation type="submission" date="2020-06" db="EMBL/GenBank/DDBJ databases">
        <authorList>
            <person name="Li R."/>
            <person name="Bekaert M."/>
        </authorList>
    </citation>
    <scope>NUCLEOTIDE SEQUENCE [LARGE SCALE GENOMIC DNA]</scope>
    <source>
        <strain evidence="3">wild</strain>
    </source>
</reference>
<dbReference type="Proteomes" id="UP000507470">
    <property type="component" value="Unassembled WGS sequence"/>
</dbReference>
<protein>
    <submittedName>
        <fullName evidence="2">Uncharacterized protein</fullName>
    </submittedName>
</protein>
<sequence length="250" mass="28646">MFPRYTNSNLTSHKDDNTSVMATLRPTRDRIPTQVFTPSKGNVSVKNYLLNEQKTVEKKYQMQPADLLINILVQHFNNNTKVTCNIHEKQDQSGKVVEQSISVKCCLNQRQQYSINLYNTTCRAEVNGRNHRAFFDELQDICKQMDNNKDYSSINQQIRERIEADSISSEITDMQQHLPKNRKNGNNQSTDQIQQKKRCMPVVVPEIYSTDACGVTGAMAILNEESTIRNQLDDKAPPIEQHSPIATKQL</sequence>
<feature type="region of interest" description="Disordered" evidence="1">
    <location>
        <begin position="231"/>
        <end position="250"/>
    </location>
</feature>
<dbReference type="OrthoDB" id="10356964at2759"/>
<dbReference type="EMBL" id="CACVKT020004448">
    <property type="protein sequence ID" value="CAC5390094.1"/>
    <property type="molecule type" value="Genomic_DNA"/>
</dbReference>
<keyword evidence="3" id="KW-1185">Reference proteome</keyword>
<dbReference type="AlphaFoldDB" id="A0A6J8C4R1"/>
<organism evidence="2 3">
    <name type="scientific">Mytilus coruscus</name>
    <name type="common">Sea mussel</name>
    <dbReference type="NCBI Taxonomy" id="42192"/>
    <lineage>
        <taxon>Eukaryota</taxon>
        <taxon>Metazoa</taxon>
        <taxon>Spiralia</taxon>
        <taxon>Lophotrochozoa</taxon>
        <taxon>Mollusca</taxon>
        <taxon>Bivalvia</taxon>
        <taxon>Autobranchia</taxon>
        <taxon>Pteriomorphia</taxon>
        <taxon>Mytilida</taxon>
        <taxon>Mytiloidea</taxon>
        <taxon>Mytilidae</taxon>
        <taxon>Mytilinae</taxon>
        <taxon>Mytilus</taxon>
    </lineage>
</organism>
<proteinExistence type="predicted"/>
<evidence type="ECO:0000256" key="1">
    <source>
        <dbReference type="SAM" id="MobiDB-lite"/>
    </source>
</evidence>
<feature type="compositionally biased region" description="Polar residues" evidence="1">
    <location>
        <begin position="184"/>
        <end position="193"/>
    </location>
</feature>
<feature type="region of interest" description="Disordered" evidence="1">
    <location>
        <begin position="177"/>
        <end position="197"/>
    </location>
</feature>